<evidence type="ECO:0000256" key="5">
    <source>
        <dbReference type="RuleBase" id="RU363034"/>
    </source>
</evidence>
<dbReference type="GO" id="GO:0006508">
    <property type="term" value="P:proteolysis"/>
    <property type="evidence" value="ECO:0007669"/>
    <property type="project" value="UniProtKB-KW"/>
</dbReference>
<keyword evidence="2 5" id="KW-0378">Hydrolase</keyword>
<name>A0A3S4RJV0_9ACAR</name>
<evidence type="ECO:0000313" key="8">
    <source>
        <dbReference type="Proteomes" id="UP000285301"/>
    </source>
</evidence>
<dbReference type="PRINTS" id="PR00722">
    <property type="entry name" value="CHYMOTRYPSIN"/>
</dbReference>
<sequence length="549" mass="60062">MKRWTLRDDDLHIKHNIIKSTCKNAEKGSTVECMFTFDCMLAKGSPVGVCMDGVFVRSCCKLPFPQKEVLTKKPSLSTATYGITLNEVTTEGVKEFNSTTAVTESAKIFENVTNAASDKLSNFTTSKPNITATEPTFHNVSSVRINFTSNETKESTTLMTTSKIATQTTKVASNIVTTLEPVSSSEESSEFEETMSTLNDTQTTSAFEATEFLEMTTLISINDSTETEEVTTSEDSFVTSSSTSLATSPITMMILTKNITTPMPTTNTTSPERVPTFLQESANKTTNLTTHADCGVRPLKPDGRIVGGRNAHFGEWPWQVLIKEATWLGLFVKTKCGGVLIHHKWVLTAAHCQPGCSLIAIVGEYDLTGDVENLKPVAKPVKRMIIHRDYNPNTFENDIALLELESNFDVQPHIVPICLPEDNEDFVGQVAHVAGWGKLSYGGPIPSILQVVKLPILPNSQCQQMFLEAGHIKAIRDTFVCAGYKSGGKDACEGDSGGPLMIQRSNGRWVLIGTVSHGIKCAEPNLPGVYMRTTAFKPWIRKVIGKNVI</sequence>
<dbReference type="PANTHER" id="PTHR24252">
    <property type="entry name" value="ACROSIN-RELATED"/>
    <property type="match status" value="1"/>
</dbReference>
<dbReference type="EMBL" id="NCKU01000120">
    <property type="protein sequence ID" value="RWS17086.1"/>
    <property type="molecule type" value="Genomic_DNA"/>
</dbReference>
<dbReference type="Proteomes" id="UP000285301">
    <property type="component" value="Unassembled WGS sequence"/>
</dbReference>
<dbReference type="InterPro" id="IPR043504">
    <property type="entry name" value="Peptidase_S1_PA_chymotrypsin"/>
</dbReference>
<dbReference type="PANTHER" id="PTHR24252:SF7">
    <property type="entry name" value="HYALIN"/>
    <property type="match status" value="1"/>
</dbReference>
<reference evidence="7 8" key="1">
    <citation type="journal article" date="2018" name="Gigascience">
        <title>Genomes of trombidid mites reveal novel predicted allergens and laterally-transferred genes associated with secondary metabolism.</title>
        <authorList>
            <person name="Dong X."/>
            <person name="Chaisiri K."/>
            <person name="Xia D."/>
            <person name="Armstrong S.D."/>
            <person name="Fang Y."/>
            <person name="Donnelly M.J."/>
            <person name="Kadowaki T."/>
            <person name="McGarry J.W."/>
            <person name="Darby A.C."/>
            <person name="Makepeace B.L."/>
        </authorList>
    </citation>
    <scope>NUCLEOTIDE SEQUENCE [LARGE SCALE GENOMIC DNA]</scope>
    <source>
        <strain evidence="7">UoL-WK</strain>
    </source>
</reference>
<comment type="caution">
    <text evidence="7">The sequence shown here is derived from an EMBL/GenBank/DDBJ whole genome shotgun (WGS) entry which is preliminary data.</text>
</comment>
<dbReference type="InterPro" id="IPR001314">
    <property type="entry name" value="Peptidase_S1A"/>
</dbReference>
<dbReference type="OrthoDB" id="414661at2759"/>
<evidence type="ECO:0000259" key="6">
    <source>
        <dbReference type="PROSITE" id="PS50240"/>
    </source>
</evidence>
<dbReference type="InterPro" id="IPR018114">
    <property type="entry name" value="TRYPSIN_HIS"/>
</dbReference>
<dbReference type="Pfam" id="PF00089">
    <property type="entry name" value="Trypsin"/>
    <property type="match status" value="1"/>
</dbReference>
<dbReference type="InterPro" id="IPR009003">
    <property type="entry name" value="Peptidase_S1_PA"/>
</dbReference>
<dbReference type="GO" id="GO:0004252">
    <property type="term" value="F:serine-type endopeptidase activity"/>
    <property type="evidence" value="ECO:0007669"/>
    <property type="project" value="InterPro"/>
</dbReference>
<dbReference type="AlphaFoldDB" id="A0A3S4RJV0"/>
<dbReference type="PROSITE" id="PS00134">
    <property type="entry name" value="TRYPSIN_HIS"/>
    <property type="match status" value="1"/>
</dbReference>
<dbReference type="SUPFAM" id="SSF50494">
    <property type="entry name" value="Trypsin-like serine proteases"/>
    <property type="match status" value="1"/>
</dbReference>
<evidence type="ECO:0000256" key="2">
    <source>
        <dbReference type="ARBA" id="ARBA00022801"/>
    </source>
</evidence>
<dbReference type="PROSITE" id="PS50240">
    <property type="entry name" value="TRYPSIN_DOM"/>
    <property type="match status" value="1"/>
</dbReference>
<dbReference type="CDD" id="cd00190">
    <property type="entry name" value="Tryp_SPc"/>
    <property type="match status" value="1"/>
</dbReference>
<keyword evidence="8" id="KW-1185">Reference proteome</keyword>
<dbReference type="FunFam" id="2.40.10.10:FF:000006">
    <property type="entry name" value="Serine proteinase stubble"/>
    <property type="match status" value="1"/>
</dbReference>
<dbReference type="PROSITE" id="PS00135">
    <property type="entry name" value="TRYPSIN_SER"/>
    <property type="match status" value="1"/>
</dbReference>
<gene>
    <name evidence="7" type="ORF">B4U79_05989</name>
</gene>
<evidence type="ECO:0000256" key="4">
    <source>
        <dbReference type="ARBA" id="ARBA00023157"/>
    </source>
</evidence>
<dbReference type="STRING" id="1965070.A0A3S4RJV0"/>
<dbReference type="InterPro" id="IPR001254">
    <property type="entry name" value="Trypsin_dom"/>
</dbReference>
<protein>
    <submittedName>
        <fullName evidence="7">Serine proteinase stubble-like protein 2</fullName>
    </submittedName>
</protein>
<keyword evidence="3 5" id="KW-0720">Serine protease</keyword>
<dbReference type="SMART" id="SM00020">
    <property type="entry name" value="Tryp_SPc"/>
    <property type="match status" value="1"/>
</dbReference>
<proteinExistence type="predicted"/>
<accession>A0A3S4RJV0</accession>
<keyword evidence="4" id="KW-1015">Disulfide bond</keyword>
<feature type="domain" description="Peptidase S1" evidence="6">
    <location>
        <begin position="305"/>
        <end position="545"/>
    </location>
</feature>
<keyword evidence="1 5" id="KW-0645">Protease</keyword>
<evidence type="ECO:0000313" key="7">
    <source>
        <dbReference type="EMBL" id="RWS17086.1"/>
    </source>
</evidence>
<dbReference type="InterPro" id="IPR033116">
    <property type="entry name" value="TRYPSIN_SER"/>
</dbReference>
<dbReference type="Gene3D" id="2.40.10.10">
    <property type="entry name" value="Trypsin-like serine proteases"/>
    <property type="match status" value="1"/>
</dbReference>
<evidence type="ECO:0000256" key="1">
    <source>
        <dbReference type="ARBA" id="ARBA00022670"/>
    </source>
</evidence>
<organism evidence="7 8">
    <name type="scientific">Dinothrombium tinctorium</name>
    <dbReference type="NCBI Taxonomy" id="1965070"/>
    <lineage>
        <taxon>Eukaryota</taxon>
        <taxon>Metazoa</taxon>
        <taxon>Ecdysozoa</taxon>
        <taxon>Arthropoda</taxon>
        <taxon>Chelicerata</taxon>
        <taxon>Arachnida</taxon>
        <taxon>Acari</taxon>
        <taxon>Acariformes</taxon>
        <taxon>Trombidiformes</taxon>
        <taxon>Prostigmata</taxon>
        <taxon>Anystina</taxon>
        <taxon>Parasitengona</taxon>
        <taxon>Trombidioidea</taxon>
        <taxon>Trombidiidae</taxon>
        <taxon>Dinothrombium</taxon>
    </lineage>
</organism>
<evidence type="ECO:0000256" key="3">
    <source>
        <dbReference type="ARBA" id="ARBA00022825"/>
    </source>
</evidence>